<dbReference type="PANTHER" id="PTHR30408">
    <property type="entry name" value="TYPE-1 RESTRICTION ENZYME ECOKI SPECIFICITY PROTEIN"/>
    <property type="match status" value="1"/>
</dbReference>
<comment type="caution">
    <text evidence="5">The sequence shown here is derived from an EMBL/GenBank/DDBJ whole genome shotgun (WGS) entry which is preliminary data.</text>
</comment>
<keyword evidence="5" id="KW-0378">Hydrolase</keyword>
<dbReference type="InterPro" id="IPR052021">
    <property type="entry name" value="Type-I_RS_S_subunit"/>
</dbReference>
<sequence>MGGEWPLVNLGDLIEVTTGFPFKSSQYSTNNKGFKLLRGDNVVQGTFRWENVKLWPKTELTDKHNAYWLQENDVILAMDRPWIEAGLKTSQIKKYDIPCLLVQRVASLRATEGLDQNYLRYVISSYWFVEYVKSVQTGTAVPHISPTQIKSFEFKLPSTQEQKAIAHILGSLDDKIEINRRMNTTLEAMAQALFKSWFVDFDPVIDKALAAGNPIPESFHKRAEARKALSKRRKPLPADIAQHFPDRFVFNEEMGWVPDGWKICPLKSITTELRRGISPKYVDVGGVRVVNQKCIRDHTVNYCLTRRNDKTKRKINGRELMVGDVLVNSTGVGTLGRMAQILCLDETTVVDSHVTVVRSSNDIYKPYTFARMILSLEPKIEAMGEGSTGQTELSRANLQEITVLAPPLNCQKGIERILFNNAQKMVVLSKDNELLTSLRDTLLPKLLSGQLRIPNAENFFKDADKALQFEEAAQVDEEWLDAPLSDDEVCNS</sequence>
<evidence type="ECO:0000256" key="3">
    <source>
        <dbReference type="ARBA" id="ARBA00023125"/>
    </source>
</evidence>
<dbReference type="Proteomes" id="UP000287853">
    <property type="component" value="Unassembled WGS sequence"/>
</dbReference>
<dbReference type="SUPFAM" id="SSF116734">
    <property type="entry name" value="DNA methylase specificity domain"/>
    <property type="match status" value="2"/>
</dbReference>
<evidence type="ECO:0000259" key="4">
    <source>
        <dbReference type="Pfam" id="PF01420"/>
    </source>
</evidence>
<keyword evidence="2" id="KW-0680">Restriction system</keyword>
<comment type="similarity">
    <text evidence="1">Belongs to the type-I restriction system S methylase family.</text>
</comment>
<dbReference type="InterPro" id="IPR044946">
    <property type="entry name" value="Restrct_endonuc_typeI_TRD_sf"/>
</dbReference>
<keyword evidence="6" id="KW-1185">Reference proteome</keyword>
<organism evidence="5 6">
    <name type="scientific">Candidatus Electrothrix aarhusensis</name>
    <dbReference type="NCBI Taxonomy" id="1859131"/>
    <lineage>
        <taxon>Bacteria</taxon>
        <taxon>Pseudomonadati</taxon>
        <taxon>Thermodesulfobacteriota</taxon>
        <taxon>Desulfobulbia</taxon>
        <taxon>Desulfobulbales</taxon>
        <taxon>Desulfobulbaceae</taxon>
        <taxon>Candidatus Electrothrix</taxon>
    </lineage>
</organism>
<keyword evidence="3" id="KW-0238">DNA-binding</keyword>
<evidence type="ECO:0000313" key="5">
    <source>
        <dbReference type="EMBL" id="RWX45137.1"/>
    </source>
</evidence>
<dbReference type="InterPro" id="IPR000055">
    <property type="entry name" value="Restrct_endonuc_typeI_TRD"/>
</dbReference>
<dbReference type="EMBL" id="MTKO01000082">
    <property type="protein sequence ID" value="RWX45137.1"/>
    <property type="molecule type" value="Genomic_DNA"/>
</dbReference>
<accession>A0A444IWA7</accession>
<evidence type="ECO:0000256" key="2">
    <source>
        <dbReference type="ARBA" id="ARBA00022747"/>
    </source>
</evidence>
<gene>
    <name evidence="5" type="ORF">H206_01068</name>
</gene>
<dbReference type="Pfam" id="PF01420">
    <property type="entry name" value="Methylase_S"/>
    <property type="match status" value="1"/>
</dbReference>
<dbReference type="AlphaFoldDB" id="A0A444IWA7"/>
<dbReference type="EC" id="3.1.21.3" evidence="5"/>
<dbReference type="CDD" id="cd17259">
    <property type="entry name" value="RMtype1_S_StySKI-TRD2-CR2_like"/>
    <property type="match status" value="1"/>
</dbReference>
<reference evidence="5 6" key="1">
    <citation type="submission" date="2017-01" db="EMBL/GenBank/DDBJ databases">
        <title>The cable genome- insights into the physiology and evolution of filamentous bacteria capable of sulfide oxidation via long distance electron transfer.</title>
        <authorList>
            <person name="Schreiber L."/>
            <person name="Bjerg J.T."/>
            <person name="Boggild A."/>
            <person name="Van De Vossenberg J."/>
            <person name="Meysman F."/>
            <person name="Nielsen L.P."/>
            <person name="Schramm A."/>
            <person name="Kjeldsen K.U."/>
        </authorList>
    </citation>
    <scope>NUCLEOTIDE SEQUENCE [LARGE SCALE GENOMIC DNA]</scope>
    <source>
        <strain evidence="5">MCF</strain>
    </source>
</reference>
<protein>
    <submittedName>
        <fullName evidence="5">Type I restriction enzyme, S subunit</fullName>
        <ecNumber evidence="5">3.1.21.3</ecNumber>
    </submittedName>
</protein>
<dbReference type="GO" id="GO:0003677">
    <property type="term" value="F:DNA binding"/>
    <property type="evidence" value="ECO:0007669"/>
    <property type="project" value="UniProtKB-KW"/>
</dbReference>
<proteinExistence type="inferred from homology"/>
<evidence type="ECO:0000256" key="1">
    <source>
        <dbReference type="ARBA" id="ARBA00010923"/>
    </source>
</evidence>
<evidence type="ECO:0000313" key="6">
    <source>
        <dbReference type="Proteomes" id="UP000287853"/>
    </source>
</evidence>
<dbReference type="GO" id="GO:0009035">
    <property type="term" value="F:type I site-specific deoxyribonuclease activity"/>
    <property type="evidence" value="ECO:0007669"/>
    <property type="project" value="UniProtKB-EC"/>
</dbReference>
<dbReference type="GO" id="GO:0009307">
    <property type="term" value="P:DNA restriction-modification system"/>
    <property type="evidence" value="ECO:0007669"/>
    <property type="project" value="UniProtKB-KW"/>
</dbReference>
<name>A0A444IWA7_9BACT</name>
<dbReference type="Gene3D" id="3.90.220.20">
    <property type="entry name" value="DNA methylase specificity domains"/>
    <property type="match status" value="2"/>
</dbReference>
<dbReference type="PANTHER" id="PTHR30408:SF12">
    <property type="entry name" value="TYPE I RESTRICTION ENZYME MJAVIII SPECIFICITY SUBUNIT"/>
    <property type="match status" value="1"/>
</dbReference>
<feature type="domain" description="Type I restriction modification DNA specificity" evidence="4">
    <location>
        <begin position="4"/>
        <end position="187"/>
    </location>
</feature>